<evidence type="ECO:0000256" key="1">
    <source>
        <dbReference type="SAM" id="Phobius"/>
    </source>
</evidence>
<keyword evidence="1" id="KW-1133">Transmembrane helix</keyword>
<dbReference type="AlphaFoldDB" id="A0AAV7Z9X9"/>
<feature type="chain" id="PRO_5043619658" evidence="2">
    <location>
        <begin position="29"/>
        <end position="333"/>
    </location>
</feature>
<evidence type="ECO:0000313" key="3">
    <source>
        <dbReference type="EMBL" id="KAJ3438508.1"/>
    </source>
</evidence>
<keyword evidence="1" id="KW-0812">Transmembrane</keyword>
<dbReference type="Proteomes" id="UP001146793">
    <property type="component" value="Unassembled WGS sequence"/>
</dbReference>
<sequence>MLFQTKTKSNFLLSTILILVFCFQTITTNFEEGAYEKENKAVDANLIKTISNTNTQPLVLGFFSQNCKDPSVNQKLLLNLQKKYNEASSAQGKFNLQDFSHDLQLIAQHFLPPSDREIPFQNIGSIFQQFMIDTMNRFTRQSSPNCKDDGNCNNAEKPSSLIKNLIEHYLERCLILEGSFSKIENTEGLKDLVLVKRFVCDLNNEQQDLCKKFQIKTYPTLLCITFDNSVPSENIFEGAFVPQEILNFIHNCSKASSQNMNSHHHTNANNENSSSVSLDKNNFQLLFDQYKLQILILLLLFAIPLWLLFNKKIKKKEKKLQSNQTKKEEKKLK</sequence>
<name>A0AAV7Z9X9_9EUKA</name>
<keyword evidence="1" id="KW-0472">Membrane</keyword>
<protein>
    <submittedName>
        <fullName evidence="3">Protein disulfide-isomerase c17h9.14c</fullName>
    </submittedName>
</protein>
<keyword evidence="2" id="KW-0732">Signal</keyword>
<reference evidence="3" key="1">
    <citation type="submission" date="2022-08" db="EMBL/GenBank/DDBJ databases">
        <title>Novel sulphate-reducing endosymbionts in the free-living metamonad Anaeramoeba.</title>
        <authorList>
            <person name="Jerlstrom-Hultqvist J."/>
            <person name="Cepicka I."/>
            <person name="Gallot-Lavallee L."/>
            <person name="Salas-Leiva D."/>
            <person name="Curtis B.A."/>
            <person name="Zahonova K."/>
            <person name="Pipaliya S."/>
            <person name="Dacks J."/>
            <person name="Roger A.J."/>
        </authorList>
    </citation>
    <scope>NUCLEOTIDE SEQUENCE</scope>
    <source>
        <strain evidence="3">Busselton2</strain>
    </source>
</reference>
<feature type="transmembrane region" description="Helical" evidence="1">
    <location>
        <begin position="290"/>
        <end position="309"/>
    </location>
</feature>
<gene>
    <name evidence="3" type="ORF">M0812_17697</name>
</gene>
<proteinExistence type="predicted"/>
<feature type="signal peptide" evidence="2">
    <location>
        <begin position="1"/>
        <end position="28"/>
    </location>
</feature>
<evidence type="ECO:0000256" key="2">
    <source>
        <dbReference type="SAM" id="SignalP"/>
    </source>
</evidence>
<dbReference type="Gene3D" id="3.40.30.10">
    <property type="entry name" value="Glutaredoxin"/>
    <property type="match status" value="1"/>
</dbReference>
<evidence type="ECO:0000313" key="4">
    <source>
        <dbReference type="Proteomes" id="UP001146793"/>
    </source>
</evidence>
<dbReference type="EMBL" id="JANTQA010000033">
    <property type="protein sequence ID" value="KAJ3438508.1"/>
    <property type="molecule type" value="Genomic_DNA"/>
</dbReference>
<comment type="caution">
    <text evidence="3">The sequence shown here is derived from an EMBL/GenBank/DDBJ whole genome shotgun (WGS) entry which is preliminary data.</text>
</comment>
<accession>A0AAV7Z9X9</accession>
<organism evidence="3 4">
    <name type="scientific">Anaeramoeba flamelloides</name>
    <dbReference type="NCBI Taxonomy" id="1746091"/>
    <lineage>
        <taxon>Eukaryota</taxon>
        <taxon>Metamonada</taxon>
        <taxon>Anaeramoebidae</taxon>
        <taxon>Anaeramoeba</taxon>
    </lineage>
</organism>